<keyword evidence="2 3" id="KW-0040">ANK repeat</keyword>
<dbReference type="OMA" id="MPINIDF"/>
<evidence type="ECO:0000256" key="1">
    <source>
        <dbReference type="ARBA" id="ARBA00022737"/>
    </source>
</evidence>
<evidence type="ECO:0000256" key="3">
    <source>
        <dbReference type="PROSITE-ProRule" id="PRU00023"/>
    </source>
</evidence>
<evidence type="ECO:0000313" key="4">
    <source>
        <dbReference type="EMBL" id="KAG8457269.1"/>
    </source>
</evidence>
<gene>
    <name evidence="4" type="ORF">KFE25_011943</name>
</gene>
<dbReference type="PANTHER" id="PTHR24171">
    <property type="entry name" value="ANKYRIN REPEAT DOMAIN-CONTAINING PROTEIN 39-RELATED"/>
    <property type="match status" value="1"/>
</dbReference>
<dbReference type="SMART" id="SM00248">
    <property type="entry name" value="ANK"/>
    <property type="match status" value="7"/>
</dbReference>
<feature type="repeat" description="ANK" evidence="3">
    <location>
        <begin position="138"/>
        <end position="170"/>
    </location>
</feature>
<dbReference type="InterPro" id="IPR002110">
    <property type="entry name" value="Ankyrin_rpt"/>
</dbReference>
<dbReference type="AlphaFoldDB" id="A0A8J6C162"/>
<name>A0A8J6C162_DIALT</name>
<sequence length="431" mass="44420">MRARGRDLVDACHAGRVDAVLSLIAHGADADEGGDIWHDSTALMVASARGHVACVRALLDARAAVDRATTAGTTALMYASRGGHADCVHTLLCAGAAVDRAKEGGWTALALGSRAGRVGCVRALLRARAAVNRARGGSGATALMYACQGGHTDCARALLGAGALADRAKANGATALMVASVEGRVNCVRALLRARAAVDMAMAGGVTALAAASEYGHVDCAAALLRARADVNGASGSGHTPLVRARRHLRVLQLLCAYGARREELLSPAHPMVRDVPAECLAWLTETRRWSTALHHVEHLPTRRVRALLVAGADVSVTDGGAGDAPTPLALALALLARSARAHAGAQLVVDAARAWSPATHALFPACARARAVQLLLVGVLIARGSALPYLAPSAHALLDVWLRHVMAHAVSRGECGPEPVCMSDSQSDSE</sequence>
<feature type="repeat" description="ANK" evidence="3">
    <location>
        <begin position="71"/>
        <end position="103"/>
    </location>
</feature>
<proteinExistence type="predicted"/>
<dbReference type="Pfam" id="PF12796">
    <property type="entry name" value="Ank_2"/>
    <property type="match status" value="2"/>
</dbReference>
<evidence type="ECO:0008006" key="6">
    <source>
        <dbReference type="Google" id="ProtNLM"/>
    </source>
</evidence>
<comment type="caution">
    <text evidence="4">The sequence shown here is derived from an EMBL/GenBank/DDBJ whole genome shotgun (WGS) entry which is preliminary data.</text>
</comment>
<protein>
    <recommendedName>
        <fullName evidence="6">Ankyrin repeat protein</fullName>
    </recommendedName>
</protein>
<reference evidence="4" key="1">
    <citation type="submission" date="2021-05" db="EMBL/GenBank/DDBJ databases">
        <title>The genome of the haptophyte Pavlova lutheri (Diacronema luteri, Pavlovales) - a model for lipid biosynthesis in eukaryotic algae.</title>
        <authorList>
            <person name="Hulatt C.J."/>
            <person name="Posewitz M.C."/>
        </authorList>
    </citation>
    <scope>NUCLEOTIDE SEQUENCE</scope>
    <source>
        <strain evidence="4">NIVA-4/92</strain>
    </source>
</reference>
<keyword evidence="1" id="KW-0677">Repeat</keyword>
<feature type="repeat" description="ANK" evidence="3">
    <location>
        <begin position="171"/>
        <end position="203"/>
    </location>
</feature>
<dbReference type="PROSITE" id="PS50297">
    <property type="entry name" value="ANK_REP_REGION"/>
    <property type="match status" value="3"/>
</dbReference>
<keyword evidence="5" id="KW-1185">Reference proteome</keyword>
<dbReference type="Gene3D" id="1.25.40.20">
    <property type="entry name" value="Ankyrin repeat-containing domain"/>
    <property type="match status" value="4"/>
</dbReference>
<dbReference type="Pfam" id="PF00023">
    <property type="entry name" value="Ank"/>
    <property type="match status" value="1"/>
</dbReference>
<accession>A0A8J6C162</accession>
<dbReference type="PROSITE" id="PS50088">
    <property type="entry name" value="ANK_REPEAT"/>
    <property type="match status" value="4"/>
</dbReference>
<dbReference type="InterPro" id="IPR036770">
    <property type="entry name" value="Ankyrin_rpt-contain_sf"/>
</dbReference>
<feature type="repeat" description="ANK" evidence="3">
    <location>
        <begin position="204"/>
        <end position="236"/>
    </location>
</feature>
<dbReference type="SUPFAM" id="SSF48403">
    <property type="entry name" value="Ankyrin repeat"/>
    <property type="match status" value="1"/>
</dbReference>
<organism evidence="4 5">
    <name type="scientific">Diacronema lutheri</name>
    <name type="common">Unicellular marine alga</name>
    <name type="synonym">Monochrysis lutheri</name>
    <dbReference type="NCBI Taxonomy" id="2081491"/>
    <lineage>
        <taxon>Eukaryota</taxon>
        <taxon>Haptista</taxon>
        <taxon>Haptophyta</taxon>
        <taxon>Pavlovophyceae</taxon>
        <taxon>Pavlovales</taxon>
        <taxon>Pavlovaceae</taxon>
        <taxon>Diacronema</taxon>
    </lineage>
</organism>
<dbReference type="EMBL" id="JAGTXO010000076">
    <property type="protein sequence ID" value="KAG8457269.1"/>
    <property type="molecule type" value="Genomic_DNA"/>
</dbReference>
<evidence type="ECO:0000313" key="5">
    <source>
        <dbReference type="Proteomes" id="UP000751190"/>
    </source>
</evidence>
<evidence type="ECO:0000256" key="2">
    <source>
        <dbReference type="ARBA" id="ARBA00023043"/>
    </source>
</evidence>
<dbReference type="Proteomes" id="UP000751190">
    <property type="component" value="Unassembled WGS sequence"/>
</dbReference>